<dbReference type="InterPro" id="IPR023366">
    <property type="entry name" value="ATP_synth_asu-like_sf"/>
</dbReference>
<evidence type="ECO:0000256" key="11">
    <source>
        <dbReference type="PROSITE-ProRule" id="PRU00524"/>
    </source>
</evidence>
<dbReference type="InterPro" id="IPR026017">
    <property type="entry name" value="Lumazine-bd_dom"/>
</dbReference>
<dbReference type="NCBIfam" id="NF009566">
    <property type="entry name" value="PRK13020.1"/>
    <property type="match status" value="1"/>
</dbReference>
<dbReference type="PIRSF" id="PIRSF000498">
    <property type="entry name" value="Riboflavin_syn_A"/>
    <property type="match status" value="1"/>
</dbReference>
<dbReference type="FunFam" id="2.40.30.20:FF:000003">
    <property type="entry name" value="Riboflavin synthase, alpha subunit"/>
    <property type="match status" value="1"/>
</dbReference>
<dbReference type="GO" id="GO:0009231">
    <property type="term" value="P:riboflavin biosynthetic process"/>
    <property type="evidence" value="ECO:0007669"/>
    <property type="project" value="UniProtKB-KW"/>
</dbReference>
<dbReference type="PROSITE" id="PS51177">
    <property type="entry name" value="LUMAZINE_BIND"/>
    <property type="match status" value="2"/>
</dbReference>
<feature type="domain" description="Lumazine-binding" evidence="12">
    <location>
        <begin position="1"/>
        <end position="96"/>
    </location>
</feature>
<name>A0A6F9E4V0_9BACL</name>
<reference evidence="13 14" key="1">
    <citation type="submission" date="2020-04" db="EMBL/GenBank/DDBJ databases">
        <authorList>
            <person name="Hogendoorn C."/>
        </authorList>
    </citation>
    <scope>NUCLEOTIDE SEQUENCE [LARGE SCALE GENOMIC DNA]</scope>
    <source>
        <strain evidence="13">COOX1</strain>
    </source>
</reference>
<dbReference type="RefSeq" id="WP_170085477.1">
    <property type="nucleotide sequence ID" value="NZ_CP047971.1"/>
</dbReference>
<dbReference type="Proteomes" id="UP000502196">
    <property type="component" value="Chromosome"/>
</dbReference>
<evidence type="ECO:0000256" key="10">
    <source>
        <dbReference type="NCBIfam" id="TIGR00187"/>
    </source>
</evidence>
<sequence>MFTGIVEEIGILREVRPTDQGVELTVQAHQVLEDAKIGDSIAVSGVCLTVVDLVSEAFRVDVVAETLRRTTLGAVSPGARLNLERAVTLQTRLGGHLVSGHVDGVGTVEEVGFEGDSAVVEVRVPAPLQKYIAEKGSVAVDGVSLTVMGVTEKGFRVALIPHTQKETTLGELRSGSRVNLEVDVVARYVERLLRGGHEVK</sequence>
<evidence type="ECO:0000313" key="14">
    <source>
        <dbReference type="Proteomes" id="UP000502196"/>
    </source>
</evidence>
<comment type="catalytic activity">
    <reaction evidence="1">
        <text>2 6,7-dimethyl-8-(1-D-ribityl)lumazine + H(+) = 5-amino-6-(D-ribitylamino)uracil + riboflavin</text>
        <dbReference type="Rhea" id="RHEA:20772"/>
        <dbReference type="ChEBI" id="CHEBI:15378"/>
        <dbReference type="ChEBI" id="CHEBI:15934"/>
        <dbReference type="ChEBI" id="CHEBI:57986"/>
        <dbReference type="ChEBI" id="CHEBI:58201"/>
        <dbReference type="EC" id="2.5.1.9"/>
    </reaction>
</comment>
<dbReference type="GO" id="GO:0004746">
    <property type="term" value="F:riboflavin synthase activity"/>
    <property type="evidence" value="ECO:0007669"/>
    <property type="project" value="UniProtKB-UniRule"/>
</dbReference>
<feature type="repeat" description="Lumazine-binding" evidence="11">
    <location>
        <begin position="1"/>
        <end position="96"/>
    </location>
</feature>
<dbReference type="PANTHER" id="PTHR21098:SF12">
    <property type="entry name" value="RIBOFLAVIN SYNTHASE"/>
    <property type="match status" value="1"/>
</dbReference>
<dbReference type="EC" id="2.5.1.9" evidence="5 10"/>
<dbReference type="NCBIfam" id="NF006767">
    <property type="entry name" value="PRK09289.1"/>
    <property type="match status" value="1"/>
</dbReference>
<evidence type="ECO:0000256" key="5">
    <source>
        <dbReference type="ARBA" id="ARBA00012827"/>
    </source>
</evidence>
<dbReference type="Pfam" id="PF00677">
    <property type="entry name" value="Lum_binding"/>
    <property type="match status" value="2"/>
</dbReference>
<dbReference type="PANTHER" id="PTHR21098">
    <property type="entry name" value="RIBOFLAVIN SYNTHASE ALPHA CHAIN"/>
    <property type="match status" value="1"/>
</dbReference>
<gene>
    <name evidence="13" type="primary">ribE</name>
    <name evidence="13" type="ORF">COOX1_1582</name>
</gene>
<dbReference type="SUPFAM" id="SSF63380">
    <property type="entry name" value="Riboflavin synthase domain-like"/>
    <property type="match status" value="2"/>
</dbReference>
<dbReference type="InterPro" id="IPR001783">
    <property type="entry name" value="Lumazine-bd"/>
</dbReference>
<keyword evidence="9" id="KW-0677">Repeat</keyword>
<evidence type="ECO:0000256" key="6">
    <source>
        <dbReference type="ARBA" id="ARBA00013950"/>
    </source>
</evidence>
<protein>
    <recommendedName>
        <fullName evidence="6 10">Riboflavin synthase</fullName>
        <ecNumber evidence="5 10">2.5.1.9</ecNumber>
    </recommendedName>
</protein>
<evidence type="ECO:0000256" key="9">
    <source>
        <dbReference type="ARBA" id="ARBA00022737"/>
    </source>
</evidence>
<evidence type="ECO:0000256" key="4">
    <source>
        <dbReference type="ARBA" id="ARBA00011233"/>
    </source>
</evidence>
<comment type="pathway">
    <text evidence="3">Cofactor biosynthesis; riboflavin biosynthesis; riboflavin from 2-hydroxy-3-oxobutyl phosphate and 5-amino-6-(D-ribitylamino)uracil: step 2/2.</text>
</comment>
<dbReference type="FunFam" id="2.40.30.20:FF:000004">
    <property type="entry name" value="Riboflavin synthase, alpha subunit"/>
    <property type="match status" value="1"/>
</dbReference>
<keyword evidence="8 13" id="KW-0808">Transferase</keyword>
<evidence type="ECO:0000256" key="1">
    <source>
        <dbReference type="ARBA" id="ARBA00000968"/>
    </source>
</evidence>
<comment type="subunit">
    <text evidence="4">Homotrimer.</text>
</comment>
<accession>A0A6F9E4V0</accession>
<evidence type="ECO:0000259" key="12">
    <source>
        <dbReference type="PROSITE" id="PS51177"/>
    </source>
</evidence>
<evidence type="ECO:0000256" key="3">
    <source>
        <dbReference type="ARBA" id="ARBA00004887"/>
    </source>
</evidence>
<dbReference type="NCBIfam" id="TIGR00187">
    <property type="entry name" value="ribE"/>
    <property type="match status" value="1"/>
</dbReference>
<proteinExistence type="predicted"/>
<comment type="function">
    <text evidence="2">Catalyzes the dismutation of two molecules of 6,7-dimethyl-8-ribityllumazine, resulting in the formation of riboflavin and 5-amino-6-(D-ribitylamino)uracil.</text>
</comment>
<organism evidence="13 14">
    <name type="scientific">Kyrpidia spormannii</name>
    <dbReference type="NCBI Taxonomy" id="2055160"/>
    <lineage>
        <taxon>Bacteria</taxon>
        <taxon>Bacillati</taxon>
        <taxon>Bacillota</taxon>
        <taxon>Bacilli</taxon>
        <taxon>Bacillales</taxon>
        <taxon>Alicyclobacillaceae</taxon>
        <taxon>Kyrpidia</taxon>
    </lineage>
</organism>
<evidence type="ECO:0000256" key="2">
    <source>
        <dbReference type="ARBA" id="ARBA00002803"/>
    </source>
</evidence>
<keyword evidence="7" id="KW-0686">Riboflavin biosynthesis</keyword>
<dbReference type="AlphaFoldDB" id="A0A6F9E4V0"/>
<evidence type="ECO:0000256" key="7">
    <source>
        <dbReference type="ARBA" id="ARBA00022619"/>
    </source>
</evidence>
<feature type="repeat" description="Lumazine-binding" evidence="11">
    <location>
        <begin position="97"/>
        <end position="193"/>
    </location>
</feature>
<dbReference type="Gene3D" id="2.40.30.20">
    <property type="match status" value="2"/>
</dbReference>
<dbReference type="CDD" id="cd00402">
    <property type="entry name" value="Riboflavin_synthase_like"/>
    <property type="match status" value="1"/>
</dbReference>
<evidence type="ECO:0000313" key="13">
    <source>
        <dbReference type="EMBL" id="CAB3392781.1"/>
    </source>
</evidence>
<evidence type="ECO:0000256" key="8">
    <source>
        <dbReference type="ARBA" id="ARBA00022679"/>
    </source>
</evidence>
<dbReference type="InterPro" id="IPR017938">
    <property type="entry name" value="Riboflavin_synthase-like_b-brl"/>
</dbReference>
<dbReference type="EMBL" id="LR792683">
    <property type="protein sequence ID" value="CAB3392781.1"/>
    <property type="molecule type" value="Genomic_DNA"/>
</dbReference>
<feature type="domain" description="Lumazine-binding" evidence="12">
    <location>
        <begin position="97"/>
        <end position="193"/>
    </location>
</feature>